<dbReference type="PRINTS" id="PR00112">
    <property type="entry name" value="ACYLPHPHTASE"/>
</dbReference>
<evidence type="ECO:0000313" key="7">
    <source>
        <dbReference type="EMBL" id="TGD83095.1"/>
    </source>
</evidence>
<evidence type="ECO:0000256" key="4">
    <source>
        <dbReference type="PROSITE-ProRule" id="PRU00520"/>
    </source>
</evidence>
<evidence type="ECO:0000259" key="6">
    <source>
        <dbReference type="PROSITE" id="PS51160"/>
    </source>
</evidence>
<feature type="active site" evidence="4">
    <location>
        <position position="38"/>
    </location>
</feature>
<dbReference type="InterPro" id="IPR020456">
    <property type="entry name" value="Acylphosphatase"/>
</dbReference>
<dbReference type="SUPFAM" id="SSF54975">
    <property type="entry name" value="Acylphosphatase/BLUF domain-like"/>
    <property type="match status" value="1"/>
</dbReference>
<dbReference type="Gene3D" id="3.30.70.100">
    <property type="match status" value="1"/>
</dbReference>
<evidence type="ECO:0000256" key="1">
    <source>
        <dbReference type="ARBA" id="ARBA00005614"/>
    </source>
</evidence>
<dbReference type="InterPro" id="IPR036046">
    <property type="entry name" value="Acylphosphatase-like_dom_sf"/>
</dbReference>
<keyword evidence="8" id="KW-1185">Reference proteome</keyword>
<comment type="catalytic activity">
    <reaction evidence="3 4">
        <text>an acyl phosphate + H2O = a carboxylate + phosphate + H(+)</text>
        <dbReference type="Rhea" id="RHEA:14965"/>
        <dbReference type="ChEBI" id="CHEBI:15377"/>
        <dbReference type="ChEBI" id="CHEBI:15378"/>
        <dbReference type="ChEBI" id="CHEBI:29067"/>
        <dbReference type="ChEBI" id="CHEBI:43474"/>
        <dbReference type="ChEBI" id="CHEBI:59918"/>
        <dbReference type="EC" id="3.6.1.7"/>
    </reaction>
</comment>
<gene>
    <name evidence="7" type="ORF">EU557_04765</name>
</gene>
<accession>A0A4Z0MVD7</accession>
<dbReference type="AlphaFoldDB" id="A0A4Z0MVD7"/>
<dbReference type="PANTHER" id="PTHR47268">
    <property type="entry name" value="ACYLPHOSPHATASE"/>
    <property type="match status" value="1"/>
</dbReference>
<dbReference type="Pfam" id="PF00708">
    <property type="entry name" value="Acylphosphatase"/>
    <property type="match status" value="1"/>
</dbReference>
<dbReference type="EC" id="3.6.1.7" evidence="2 4"/>
<comment type="caution">
    <text evidence="7">The sequence shown here is derived from an EMBL/GenBank/DDBJ whole genome shotgun (WGS) entry which is preliminary data.</text>
</comment>
<dbReference type="PANTHER" id="PTHR47268:SF4">
    <property type="entry name" value="ACYLPHOSPHATASE"/>
    <property type="match status" value="1"/>
</dbReference>
<dbReference type="RefSeq" id="WP_135529247.1">
    <property type="nucleotide sequence ID" value="NZ_SRKZ01000001.1"/>
</dbReference>
<feature type="domain" description="Acylphosphatase-like" evidence="6">
    <location>
        <begin position="5"/>
        <end position="91"/>
    </location>
</feature>
<keyword evidence="4" id="KW-0378">Hydrolase</keyword>
<evidence type="ECO:0000256" key="2">
    <source>
        <dbReference type="ARBA" id="ARBA00012150"/>
    </source>
</evidence>
<dbReference type="GO" id="GO:0003998">
    <property type="term" value="F:acylphosphatase activity"/>
    <property type="evidence" value="ECO:0007669"/>
    <property type="project" value="UniProtKB-EC"/>
</dbReference>
<protein>
    <recommendedName>
        <fullName evidence="2 4">acylphosphatase</fullName>
        <ecNumber evidence="2 4">3.6.1.7</ecNumber>
    </recommendedName>
</protein>
<proteinExistence type="inferred from homology"/>
<evidence type="ECO:0000256" key="3">
    <source>
        <dbReference type="ARBA" id="ARBA00047645"/>
    </source>
</evidence>
<dbReference type="OrthoDB" id="9808093at2"/>
<sequence>MSIEHRTIHVHGRVQGVFYRQSTRTEARRLGLSGTVCNNPDGTVTIEAEGAPDALDALEAWCHQGPPAAHVERVAAKPGPIQGYEEFEVKREA</sequence>
<evidence type="ECO:0000256" key="5">
    <source>
        <dbReference type="RuleBase" id="RU004168"/>
    </source>
</evidence>
<dbReference type="PROSITE" id="PS51160">
    <property type="entry name" value="ACYLPHOSPHATASE_3"/>
    <property type="match status" value="1"/>
</dbReference>
<comment type="similarity">
    <text evidence="1 5">Belongs to the acylphosphatase family.</text>
</comment>
<evidence type="ECO:0000313" key="8">
    <source>
        <dbReference type="Proteomes" id="UP000298284"/>
    </source>
</evidence>
<dbReference type="Proteomes" id="UP000298284">
    <property type="component" value="Unassembled WGS sequence"/>
</dbReference>
<dbReference type="InterPro" id="IPR001792">
    <property type="entry name" value="Acylphosphatase-like_dom"/>
</dbReference>
<organism evidence="7 8">
    <name type="scientific">Hymenobacter wooponensis</name>
    <dbReference type="NCBI Taxonomy" id="1525360"/>
    <lineage>
        <taxon>Bacteria</taxon>
        <taxon>Pseudomonadati</taxon>
        <taxon>Bacteroidota</taxon>
        <taxon>Cytophagia</taxon>
        <taxon>Cytophagales</taxon>
        <taxon>Hymenobacteraceae</taxon>
        <taxon>Hymenobacter</taxon>
    </lineage>
</organism>
<dbReference type="EMBL" id="SRKZ01000001">
    <property type="protein sequence ID" value="TGD83095.1"/>
    <property type="molecule type" value="Genomic_DNA"/>
</dbReference>
<feature type="active site" evidence="4">
    <location>
        <position position="20"/>
    </location>
</feature>
<reference evidence="7 8" key="1">
    <citation type="submission" date="2019-04" db="EMBL/GenBank/DDBJ databases">
        <authorList>
            <person name="Feng G."/>
            <person name="Zhang J."/>
            <person name="Zhu H."/>
        </authorList>
    </citation>
    <scope>NUCLEOTIDE SEQUENCE [LARGE SCALE GENOMIC DNA]</scope>
    <source>
        <strain evidence="7 8">JCM 19491</strain>
    </source>
</reference>
<name>A0A4Z0MVD7_9BACT</name>